<name>A0ABX3C6R5_9MYCO</name>
<reference evidence="8 9" key="1">
    <citation type="submission" date="2016-10" db="EMBL/GenBank/DDBJ databases">
        <title>Evaluation of Human, Animal and Environmental Mycobacterium chelonae Isolates by Core Genome Phylogenomic Analysis, Targeted Gene Comparison, and Anti-microbial Susceptibility Patterns: A Tale of Mistaken Identities.</title>
        <authorList>
            <person name="Fogelson S.B."/>
            <person name="Camus A.C."/>
            <person name="Lorenz W."/>
            <person name="Vasireddy R."/>
            <person name="Vasireddy S."/>
            <person name="Smith T."/>
            <person name="Brown-Elliott B.A."/>
            <person name="Wallace R.J.Jr."/>
            <person name="Hasan N.A."/>
            <person name="Reischl U."/>
            <person name="Sanchez S."/>
        </authorList>
    </citation>
    <scope>NUCLEOTIDE SEQUENCE [LARGE SCALE GENOMIC DNA]</scope>
    <source>
        <strain evidence="8 9">8528</strain>
    </source>
</reference>
<dbReference type="InterPro" id="IPR021368">
    <property type="entry name" value="T7SS_EccE"/>
</dbReference>
<accession>A0ABX3C6R5</accession>
<keyword evidence="3" id="KW-1003">Cell membrane</keyword>
<evidence type="ECO:0000259" key="7">
    <source>
        <dbReference type="Pfam" id="PF11203"/>
    </source>
</evidence>
<keyword evidence="9" id="KW-1185">Reference proteome</keyword>
<dbReference type="EMBL" id="MLIH01000002">
    <property type="protein sequence ID" value="OHU14125.1"/>
    <property type="molecule type" value="Genomic_DNA"/>
</dbReference>
<dbReference type="Pfam" id="PF11203">
    <property type="entry name" value="EccE"/>
    <property type="match status" value="1"/>
</dbReference>
<organism evidence="8 9">
    <name type="scientific">Mycobacteroides saopaulense</name>
    <dbReference type="NCBI Taxonomy" id="1578165"/>
    <lineage>
        <taxon>Bacteria</taxon>
        <taxon>Bacillati</taxon>
        <taxon>Actinomycetota</taxon>
        <taxon>Actinomycetes</taxon>
        <taxon>Mycobacteriales</taxon>
        <taxon>Mycobacteriaceae</taxon>
        <taxon>Mycobacteroides</taxon>
    </lineage>
</organism>
<feature type="domain" description="Type VII secretion system protein EccE" evidence="7">
    <location>
        <begin position="187"/>
        <end position="282"/>
    </location>
</feature>
<evidence type="ECO:0000256" key="2">
    <source>
        <dbReference type="ARBA" id="ARBA00007759"/>
    </source>
</evidence>
<gene>
    <name evidence="8" type="ORF">BKG73_00385</name>
</gene>
<protein>
    <submittedName>
        <fullName evidence="8">Type VII secretion protein EccE</fullName>
    </submittedName>
</protein>
<keyword evidence="5" id="KW-1133">Transmembrane helix</keyword>
<evidence type="ECO:0000256" key="1">
    <source>
        <dbReference type="ARBA" id="ARBA00004236"/>
    </source>
</evidence>
<keyword evidence="4" id="KW-0812">Transmembrane</keyword>
<evidence type="ECO:0000313" key="9">
    <source>
        <dbReference type="Proteomes" id="UP000179621"/>
    </source>
</evidence>
<evidence type="ECO:0000256" key="3">
    <source>
        <dbReference type="ARBA" id="ARBA00022475"/>
    </source>
</evidence>
<evidence type="ECO:0000313" key="8">
    <source>
        <dbReference type="EMBL" id="OHU14125.1"/>
    </source>
</evidence>
<keyword evidence="6" id="KW-0472">Membrane</keyword>
<evidence type="ECO:0000256" key="4">
    <source>
        <dbReference type="ARBA" id="ARBA00022692"/>
    </source>
</evidence>
<evidence type="ECO:0000256" key="5">
    <source>
        <dbReference type="ARBA" id="ARBA00022989"/>
    </source>
</evidence>
<comment type="similarity">
    <text evidence="2">Belongs to the EccE family.</text>
</comment>
<sequence>MEPSKLLNTTDIVPQRVLPVVDVLSLEFLTALGIAVALLLNVPWWQGGLAGLVLSLIFVVRMRGTTLPRALAARVDYFRGRRSKTRKRSAADPFDVPLGDDAQIGFRWDGRTLLSLLKIEENPQALTIMEPGMTVSGETVSVELLVECLRQFDINLDSIDVISQGARSSGHTQIAAVYDAVLGPLPAIAQRNVWIAVRFDPSRCVEAVNHRGGGRTGILRTATTATRRVANRLTEAGLRTRILTAAEIAHATSQLSDGVNLTNIDETWTHCREGNFQLRSYALKGSALTTAGLGMMWTIPSYSTTVCVSLQNASEEEYIKIRGLARFDSHGPGSRINLKGLAPLRGQQFNALISSLPLPQPKRPLGHWVYGRRIEDFRELALPASGCGQVIGADEYGRAIALPIFGPQIARVEISGTLHLAQQAVLRALALGARVLVHTRRPAMWRDMVEAVGDNHLLWVAEFDRGAMQAGSERNYSVAVYDGSTEQPVRIGITTMIVMPPNTVPSADADVSLEQLDHDTDTVKVSTRAGSAIVTMVATDEEMRYIKASFEAQYA</sequence>
<comment type="caution">
    <text evidence="8">The sequence shown here is derived from an EMBL/GenBank/DDBJ whole genome shotgun (WGS) entry which is preliminary data.</text>
</comment>
<dbReference type="InterPro" id="IPR050051">
    <property type="entry name" value="EccE_dom"/>
</dbReference>
<evidence type="ECO:0000256" key="6">
    <source>
        <dbReference type="ARBA" id="ARBA00023136"/>
    </source>
</evidence>
<dbReference type="NCBIfam" id="TIGR03923">
    <property type="entry name" value="T7SS_EccE"/>
    <property type="match status" value="1"/>
</dbReference>
<proteinExistence type="inferred from homology"/>
<dbReference type="Proteomes" id="UP000179621">
    <property type="component" value="Unassembled WGS sequence"/>
</dbReference>
<comment type="subcellular location">
    <subcellularLocation>
        <location evidence="1">Cell membrane</location>
    </subcellularLocation>
</comment>